<evidence type="ECO:0000259" key="1">
    <source>
        <dbReference type="Pfam" id="PF00078"/>
    </source>
</evidence>
<dbReference type="Gene3D" id="3.30.70.270">
    <property type="match status" value="2"/>
</dbReference>
<proteinExistence type="predicted"/>
<evidence type="ECO:0008006" key="5">
    <source>
        <dbReference type="Google" id="ProtNLM"/>
    </source>
</evidence>
<dbReference type="FunFam" id="3.30.70.270:FF:000020">
    <property type="entry name" value="Transposon Tf2-6 polyprotein-like Protein"/>
    <property type="match status" value="1"/>
</dbReference>
<dbReference type="InterPro" id="IPR000477">
    <property type="entry name" value="RT_dom"/>
</dbReference>
<gene>
    <name evidence="3" type="ORF">R1sor_017404</name>
</gene>
<dbReference type="AlphaFoldDB" id="A0ABD3I9J1"/>
<reference evidence="3 4" key="1">
    <citation type="submission" date="2024-09" db="EMBL/GenBank/DDBJ databases">
        <title>Chromosome-scale assembly of Riccia sorocarpa.</title>
        <authorList>
            <person name="Paukszto L."/>
        </authorList>
    </citation>
    <scope>NUCLEOTIDE SEQUENCE [LARGE SCALE GENOMIC DNA]</scope>
    <source>
        <strain evidence="3">LP-2024</strain>
        <tissue evidence="3">Aerial parts of the thallus</tissue>
    </source>
</reference>
<organism evidence="3 4">
    <name type="scientific">Riccia sorocarpa</name>
    <dbReference type="NCBI Taxonomy" id="122646"/>
    <lineage>
        <taxon>Eukaryota</taxon>
        <taxon>Viridiplantae</taxon>
        <taxon>Streptophyta</taxon>
        <taxon>Embryophyta</taxon>
        <taxon>Marchantiophyta</taxon>
        <taxon>Marchantiopsida</taxon>
        <taxon>Marchantiidae</taxon>
        <taxon>Marchantiales</taxon>
        <taxon>Ricciaceae</taxon>
        <taxon>Riccia</taxon>
    </lineage>
</organism>
<comment type="caution">
    <text evidence="3">The sequence shown here is derived from an EMBL/GenBank/DDBJ whole genome shotgun (WGS) entry which is preliminary data.</text>
</comment>
<dbReference type="Pfam" id="PF17919">
    <property type="entry name" value="RT_RNaseH_2"/>
    <property type="match status" value="1"/>
</dbReference>
<evidence type="ECO:0000259" key="2">
    <source>
        <dbReference type="Pfam" id="PF17919"/>
    </source>
</evidence>
<dbReference type="InterPro" id="IPR043502">
    <property type="entry name" value="DNA/RNA_pol_sf"/>
</dbReference>
<dbReference type="Proteomes" id="UP001633002">
    <property type="component" value="Unassembled WGS sequence"/>
</dbReference>
<name>A0ABD3I9J1_9MARC</name>
<protein>
    <recommendedName>
        <fullName evidence="5">Reverse transcriptase domain-containing protein</fullName>
    </recommendedName>
</protein>
<dbReference type="InterPro" id="IPR041577">
    <property type="entry name" value="RT_RNaseH_2"/>
</dbReference>
<dbReference type="EMBL" id="JBJQOH010000001">
    <property type="protein sequence ID" value="KAL3699382.1"/>
    <property type="molecule type" value="Genomic_DNA"/>
</dbReference>
<accession>A0ABD3I9J1</accession>
<sequence length="318" mass="36726">MNEVFRDLLDESVIVYLDDIIIFSPTWEQHLKDVEEVFKRLAANQLYLKKSKCSFGQECVVFLGNLIDAEGIHPNKTKVKALVDWHVPRSASELRSFLGLASCFRRFIFRFAHKAAPLFRLIRKAQKYVWNPPAERAFQALKSALTEAPVLALPKLGEPFEVHTDASAMAIGGVLMQYGHPVAYESHKFNDSEVKWPSHEQEMYAVIHCLKYWEFYLLPSKNTHEELLDRIRQRLPEDPQAQQWAEQFTRDRGLPKDKMPTWEDDRSLVFAALGDLGMAQQVHVAASVNGVKYYRTNPVERDWIALELVDEKIRKLAT</sequence>
<feature type="domain" description="Reverse transcriptase/retrotransposon-derived protein RNase H-like" evidence="2">
    <location>
        <begin position="130"/>
        <end position="219"/>
    </location>
</feature>
<dbReference type="InterPro" id="IPR051320">
    <property type="entry name" value="Viral_Replic_Matur_Polypro"/>
</dbReference>
<evidence type="ECO:0000313" key="3">
    <source>
        <dbReference type="EMBL" id="KAL3699382.1"/>
    </source>
</evidence>
<dbReference type="Pfam" id="PF00078">
    <property type="entry name" value="RVT_1"/>
    <property type="match status" value="1"/>
</dbReference>
<keyword evidence="4" id="KW-1185">Reference proteome</keyword>
<dbReference type="PANTHER" id="PTHR33064:SF40">
    <property type="entry name" value="REVERSE TRANSCRIPTASE_RETROTRANSPOSON-DERIVED PROTEIN RNASE H-LIKE DOMAIN-CONTAINING PROTEIN"/>
    <property type="match status" value="1"/>
</dbReference>
<dbReference type="PANTHER" id="PTHR33064">
    <property type="entry name" value="POL PROTEIN"/>
    <property type="match status" value="1"/>
</dbReference>
<dbReference type="FunFam" id="3.30.70.270:FF:000003">
    <property type="entry name" value="Transposon Ty3-G Gag-Pol polyprotein"/>
    <property type="match status" value="1"/>
</dbReference>
<feature type="domain" description="Reverse transcriptase" evidence="1">
    <location>
        <begin position="1"/>
        <end position="64"/>
    </location>
</feature>
<evidence type="ECO:0000313" key="4">
    <source>
        <dbReference type="Proteomes" id="UP001633002"/>
    </source>
</evidence>
<dbReference type="InterPro" id="IPR043128">
    <property type="entry name" value="Rev_trsase/Diguanyl_cyclase"/>
</dbReference>
<dbReference type="CDD" id="cd01647">
    <property type="entry name" value="RT_LTR"/>
    <property type="match status" value="1"/>
</dbReference>
<dbReference type="SUPFAM" id="SSF56672">
    <property type="entry name" value="DNA/RNA polymerases"/>
    <property type="match status" value="1"/>
</dbReference>